<dbReference type="AlphaFoldDB" id="A0A916NMI4"/>
<dbReference type="InterPro" id="IPR027417">
    <property type="entry name" value="P-loop_NTPase"/>
</dbReference>
<accession>A0A916NMI4</accession>
<dbReference type="SUPFAM" id="SSF52540">
    <property type="entry name" value="P-loop containing nucleoside triphosphate hydrolases"/>
    <property type="match status" value="1"/>
</dbReference>
<reference evidence="1" key="1">
    <citation type="submission" date="2021-04" db="EMBL/GenBank/DDBJ databases">
        <authorList>
            <person name="Rodrigo-Torres L."/>
            <person name="Arahal R. D."/>
            <person name="Lucena T."/>
        </authorList>
    </citation>
    <scope>NUCLEOTIDE SEQUENCE</scope>
    <source>
        <strain evidence="1">CECT 9275</strain>
    </source>
</reference>
<dbReference type="PIRSF" id="PIRSF034285">
    <property type="entry name" value="UCP034285"/>
    <property type="match status" value="1"/>
</dbReference>
<proteinExistence type="predicted"/>
<evidence type="ECO:0000313" key="1">
    <source>
        <dbReference type="EMBL" id="CAG5006803.1"/>
    </source>
</evidence>
<dbReference type="RefSeq" id="WP_215240330.1">
    <property type="nucleotide sequence ID" value="NZ_CAJRAF010000002.1"/>
</dbReference>
<protein>
    <recommendedName>
        <fullName evidence="3">Error-prone repair protein ImuA</fullName>
    </recommendedName>
</protein>
<comment type="caution">
    <text evidence="1">The sequence shown here is derived from an EMBL/GenBank/DDBJ whole genome shotgun (WGS) entry which is preliminary data.</text>
</comment>
<dbReference type="Gene3D" id="3.40.50.300">
    <property type="entry name" value="P-loop containing nucleotide triphosphate hydrolases"/>
    <property type="match status" value="1"/>
</dbReference>
<sequence length="246" mass="27111">MKTQAEKSEMIARLQSDILSLQGFRTPSLDMKQDSFGLGPVASAFPGGVFPTAGIHEFISQTPQQSAATSGFMAALAGNLMRGDGICVWVGTKRTIYPLALTYFGVSADHVIFIDLKKEKDLLWVIEEALKCTALSAVVGEIKELNLTESRRLQLTIEENKSTGLLHRVSPRLSNPTAAVCRWQISPVQGLPQHILPGIGFPRWQVTIQKVRSGEPGSWQLEWNQDHFEHITAPVTADEQYLSRVG</sequence>
<keyword evidence="2" id="KW-1185">Reference proteome</keyword>
<dbReference type="Proteomes" id="UP000680038">
    <property type="component" value="Unassembled WGS sequence"/>
</dbReference>
<evidence type="ECO:0000313" key="2">
    <source>
        <dbReference type="Proteomes" id="UP000680038"/>
    </source>
</evidence>
<dbReference type="EMBL" id="CAJRAF010000002">
    <property type="protein sequence ID" value="CAG5006803.1"/>
    <property type="molecule type" value="Genomic_DNA"/>
</dbReference>
<gene>
    <name evidence="1" type="ORF">DYBT9275_03899</name>
</gene>
<organism evidence="1 2">
    <name type="scientific">Dyadobacter helix</name>
    <dbReference type="NCBI Taxonomy" id="2822344"/>
    <lineage>
        <taxon>Bacteria</taxon>
        <taxon>Pseudomonadati</taxon>
        <taxon>Bacteroidota</taxon>
        <taxon>Cytophagia</taxon>
        <taxon>Cytophagales</taxon>
        <taxon>Spirosomataceae</taxon>
        <taxon>Dyadobacter</taxon>
    </lineage>
</organism>
<evidence type="ECO:0008006" key="3">
    <source>
        <dbReference type="Google" id="ProtNLM"/>
    </source>
</evidence>
<dbReference type="InterPro" id="IPR017026">
    <property type="entry name" value="ImuA"/>
</dbReference>
<name>A0A916NMI4_9BACT</name>